<dbReference type="GO" id="GO:0000151">
    <property type="term" value="C:ubiquitin ligase complex"/>
    <property type="evidence" value="ECO:0007669"/>
    <property type="project" value="TreeGrafter"/>
</dbReference>
<reference evidence="3 4" key="1">
    <citation type="submission" date="2025-04" db="UniProtKB">
        <authorList>
            <consortium name="RefSeq"/>
        </authorList>
    </citation>
    <scope>IDENTIFICATION</scope>
    <source>
        <tissue evidence="3 4">White muscle</tissue>
    </source>
</reference>
<comment type="catalytic activity">
    <reaction evidence="1">
        <text>S-ubiquitinyl-[E2 ubiquitin-conjugating enzyme]-L-cysteine + [acceptor protein]-L-lysine = [E2 ubiquitin-conjugating enzyme]-L-cysteine + N(6)-ubiquitinyl-[acceptor protein]-L-lysine.</text>
        <dbReference type="EC" id="2.3.2.27"/>
    </reaction>
</comment>
<dbReference type="InterPro" id="IPR039164">
    <property type="entry name" value="UBR1-like"/>
</dbReference>
<dbReference type="RefSeq" id="XP_038823099.1">
    <property type="nucleotide sequence ID" value="XM_038967171.1"/>
</dbReference>
<evidence type="ECO:0000313" key="2">
    <source>
        <dbReference type="Proteomes" id="UP000808372"/>
    </source>
</evidence>
<dbReference type="GO" id="GO:0008270">
    <property type="term" value="F:zinc ion binding"/>
    <property type="evidence" value="ECO:0007669"/>
    <property type="project" value="UniProtKB-UniRule"/>
</dbReference>
<dbReference type="KEGG" id="snh:120023160"/>
<keyword evidence="1" id="KW-0833">Ubl conjugation pathway</keyword>
<sequence length="181" mass="20830">MEEVKKQFGQHIEVEPEWKAGFSIQRQLRHILVMFHGWCSSDETVLLLSFKECHRALTLCSNQPFHSEAIDYYMCKHILHVRPYKVSQEPVSIHLLISRALAGLYVQLCSTGAVKRLHQYVDPESCDFTWFAEHPLRCVVLAAQASAEMWRRNGLSLVSQVEECCFQNGPQPLHHADLAEI</sequence>
<evidence type="ECO:0000256" key="1">
    <source>
        <dbReference type="RuleBase" id="RU366018"/>
    </source>
</evidence>
<dbReference type="GeneID" id="120023160"/>
<gene>
    <name evidence="3 4" type="primary">LOC120023160</name>
</gene>
<keyword evidence="1" id="KW-0863">Zinc-finger</keyword>
<comment type="similarity">
    <text evidence="1">Belongs to the E3 ubiquitin-protein ligase UBR1-like family.</text>
</comment>
<keyword evidence="1" id="KW-0808">Transferase</keyword>
<dbReference type="GO" id="GO:0071596">
    <property type="term" value="P:ubiquitin-dependent protein catabolic process via the N-end rule pathway"/>
    <property type="evidence" value="ECO:0007669"/>
    <property type="project" value="UniProtKB-UniRule"/>
</dbReference>
<dbReference type="RefSeq" id="XP_038823098.1">
    <property type="nucleotide sequence ID" value="XM_038967170.1"/>
</dbReference>
<dbReference type="EC" id="2.3.2.27" evidence="1"/>
<proteinExistence type="inferred from homology"/>
<dbReference type="Proteomes" id="UP000808372">
    <property type="component" value="Chromosome 28"/>
</dbReference>
<dbReference type="GO" id="GO:0005737">
    <property type="term" value="C:cytoplasm"/>
    <property type="evidence" value="ECO:0007669"/>
    <property type="project" value="TreeGrafter"/>
</dbReference>
<comment type="pathway">
    <text evidence="1">Protein modification; protein ubiquitination.</text>
</comment>
<dbReference type="PANTHER" id="PTHR21497">
    <property type="entry name" value="UBIQUITIN LIGASE E3 ALPHA-RELATED"/>
    <property type="match status" value="1"/>
</dbReference>
<evidence type="ECO:0000313" key="3">
    <source>
        <dbReference type="RefSeq" id="XP_038823098.1"/>
    </source>
</evidence>
<keyword evidence="2" id="KW-1185">Reference proteome</keyword>
<organism evidence="2 3">
    <name type="scientific">Salvelinus namaycush</name>
    <name type="common">Lake trout</name>
    <name type="synonym">Salmo namaycush</name>
    <dbReference type="NCBI Taxonomy" id="8040"/>
    <lineage>
        <taxon>Eukaryota</taxon>
        <taxon>Metazoa</taxon>
        <taxon>Chordata</taxon>
        <taxon>Craniata</taxon>
        <taxon>Vertebrata</taxon>
        <taxon>Euteleostomi</taxon>
        <taxon>Actinopterygii</taxon>
        <taxon>Neopterygii</taxon>
        <taxon>Teleostei</taxon>
        <taxon>Protacanthopterygii</taxon>
        <taxon>Salmoniformes</taxon>
        <taxon>Salmonidae</taxon>
        <taxon>Salmoninae</taxon>
        <taxon>Salvelinus</taxon>
    </lineage>
</organism>
<dbReference type="AlphaFoldDB" id="A0A8U0TPD9"/>
<keyword evidence="1" id="KW-0479">Metal-binding</keyword>
<dbReference type="GO" id="GO:0061630">
    <property type="term" value="F:ubiquitin protein ligase activity"/>
    <property type="evidence" value="ECO:0007669"/>
    <property type="project" value="UniProtKB-UniRule"/>
</dbReference>
<name>A0A8U0TPD9_SALNM</name>
<protein>
    <recommendedName>
        <fullName evidence="1">E3 ubiquitin-protein ligase</fullName>
        <ecNumber evidence="1">2.3.2.27</ecNumber>
    </recommendedName>
</protein>
<evidence type="ECO:0000313" key="4">
    <source>
        <dbReference type="RefSeq" id="XP_038823099.1"/>
    </source>
</evidence>
<keyword evidence="1" id="KW-0862">Zinc</keyword>
<dbReference type="PANTHER" id="PTHR21497:SF27">
    <property type="entry name" value="E3 UBIQUITIN-PROTEIN LIGASE UBR1"/>
    <property type="match status" value="1"/>
</dbReference>
<comment type="function">
    <text evidence="1">Ubiquitin ligase protein which is a component of the N-end rule pathway. Recognizes and binds to proteins bearing specific N-terminal residues that are destabilizing according to the N-end rule, leading to their ubiquitination and subsequent degradation.</text>
</comment>
<dbReference type="GO" id="GO:0016567">
    <property type="term" value="P:protein ubiquitination"/>
    <property type="evidence" value="ECO:0007669"/>
    <property type="project" value="UniProtKB-UniRule"/>
</dbReference>
<accession>A0A8U0TPD9</accession>